<keyword evidence="1" id="KW-0472">Membrane</keyword>
<reference evidence="2" key="1">
    <citation type="submission" date="2020-08" db="EMBL/GenBank/DDBJ databases">
        <title>Ramlibacter sp. USB13 16S ribosomal RNA gene genome sequencing and assembly.</title>
        <authorList>
            <person name="Kang M."/>
        </authorList>
    </citation>
    <scope>NUCLEOTIDE SEQUENCE</scope>
    <source>
        <strain evidence="2">USB13</strain>
    </source>
</reference>
<evidence type="ECO:0000313" key="3">
    <source>
        <dbReference type="Proteomes" id="UP000608513"/>
    </source>
</evidence>
<keyword evidence="3" id="KW-1185">Reference proteome</keyword>
<proteinExistence type="predicted"/>
<protein>
    <recommendedName>
        <fullName evidence="4">DUF4149 domain-containing protein</fullName>
    </recommendedName>
</protein>
<keyword evidence="1" id="KW-0812">Transmembrane</keyword>
<feature type="transmembrane region" description="Helical" evidence="1">
    <location>
        <begin position="6"/>
        <end position="30"/>
    </location>
</feature>
<gene>
    <name evidence="2" type="ORF">H8N03_24410</name>
</gene>
<dbReference type="AlphaFoldDB" id="A0A923MWR5"/>
<name>A0A923MWR5_9BURK</name>
<organism evidence="2 3">
    <name type="scientific">Ramlibacter cellulosilyticus</name>
    <dbReference type="NCBI Taxonomy" id="2764187"/>
    <lineage>
        <taxon>Bacteria</taxon>
        <taxon>Pseudomonadati</taxon>
        <taxon>Pseudomonadota</taxon>
        <taxon>Betaproteobacteria</taxon>
        <taxon>Burkholderiales</taxon>
        <taxon>Comamonadaceae</taxon>
        <taxon>Ramlibacter</taxon>
    </lineage>
</organism>
<feature type="transmembrane region" description="Helical" evidence="1">
    <location>
        <begin position="119"/>
        <end position="136"/>
    </location>
</feature>
<accession>A0A923MWR5</accession>
<dbReference type="RefSeq" id="WP_187078845.1">
    <property type="nucleotide sequence ID" value="NZ_JACORT010000014.1"/>
</dbReference>
<evidence type="ECO:0008006" key="4">
    <source>
        <dbReference type="Google" id="ProtNLM"/>
    </source>
</evidence>
<comment type="caution">
    <text evidence="2">The sequence shown here is derived from an EMBL/GenBank/DDBJ whole genome shotgun (WGS) entry which is preliminary data.</text>
</comment>
<dbReference type="EMBL" id="JACORT010000014">
    <property type="protein sequence ID" value="MBC5786104.1"/>
    <property type="molecule type" value="Genomic_DNA"/>
</dbReference>
<evidence type="ECO:0000313" key="2">
    <source>
        <dbReference type="EMBL" id="MBC5786104.1"/>
    </source>
</evidence>
<dbReference type="Proteomes" id="UP000608513">
    <property type="component" value="Unassembled WGS sequence"/>
</dbReference>
<sequence length="142" mass="15758">MTWGMYGAFVFTVALLVFTAYFLLGGLPLLILQHDVPLDARFVRSFFNVYYKVAFWAAMGATVSYALWGRIAFALGAGTIAVVVAVLKKHFLRAMEDIGAQIDGSDTEPIRRFRRMHGAALLINVALLVILVWGTIRLSQSM</sequence>
<evidence type="ECO:0000256" key="1">
    <source>
        <dbReference type="SAM" id="Phobius"/>
    </source>
</evidence>
<feature type="transmembrane region" description="Helical" evidence="1">
    <location>
        <begin position="65"/>
        <end position="87"/>
    </location>
</feature>
<keyword evidence="1" id="KW-1133">Transmembrane helix</keyword>